<sequence length="184" mass="21090">MQVPQIRIQTTPAKIGIHTQDAVLNIEQRPADMRIQQPTPELNIKNTPAKLTIDQSKAFDEMGLKHVFQLIKEFSQKGKQDWMNGVARIVQQGNELMKIENNGNPLGEQAKRNSERKTHEFNVGWIPSPFSVKNHYSPGRLQMDWQTHNAVIDIKPNKPTIQYAPGKVDFQLIQRNSIQIDFTL</sequence>
<organism evidence="1 2">
    <name type="scientific">Cytobacillus spartinae</name>
    <dbReference type="NCBI Taxonomy" id="3299023"/>
    <lineage>
        <taxon>Bacteria</taxon>
        <taxon>Bacillati</taxon>
        <taxon>Bacillota</taxon>
        <taxon>Bacilli</taxon>
        <taxon>Bacillales</taxon>
        <taxon>Bacillaceae</taxon>
        <taxon>Cytobacillus</taxon>
    </lineage>
</organism>
<accession>A0ABW6KDM3</accession>
<name>A0ABW6KDM3_9BACI</name>
<dbReference type="InterPro" id="IPR045527">
    <property type="entry name" value="DUF6470"/>
</dbReference>
<dbReference type="EMBL" id="JBIACK010000006">
    <property type="protein sequence ID" value="MFE8701662.1"/>
    <property type="molecule type" value="Genomic_DNA"/>
</dbReference>
<keyword evidence="2" id="KW-1185">Reference proteome</keyword>
<dbReference type="RefSeq" id="WP_389361631.1">
    <property type="nucleotide sequence ID" value="NZ_JBIACK010000006.1"/>
</dbReference>
<evidence type="ECO:0000313" key="2">
    <source>
        <dbReference type="Proteomes" id="UP001601059"/>
    </source>
</evidence>
<reference evidence="1 2" key="1">
    <citation type="submission" date="2024-08" db="EMBL/GenBank/DDBJ databases">
        <title>Two novel Cytobacillus novel species.</title>
        <authorList>
            <person name="Liu G."/>
        </authorList>
    </citation>
    <scope>NUCLEOTIDE SEQUENCE [LARGE SCALE GENOMIC DNA]</scope>
    <source>
        <strain evidence="1 2">FJAT-54145</strain>
    </source>
</reference>
<dbReference type="Pfam" id="PF20074">
    <property type="entry name" value="DUF6470"/>
    <property type="match status" value="1"/>
</dbReference>
<proteinExistence type="predicted"/>
<gene>
    <name evidence="1" type="ORF">ACFYKX_13745</name>
</gene>
<dbReference type="Proteomes" id="UP001601059">
    <property type="component" value="Unassembled WGS sequence"/>
</dbReference>
<protein>
    <submittedName>
        <fullName evidence="1">DUF6470 family protein</fullName>
    </submittedName>
</protein>
<comment type="caution">
    <text evidence="1">The sequence shown here is derived from an EMBL/GenBank/DDBJ whole genome shotgun (WGS) entry which is preliminary data.</text>
</comment>
<evidence type="ECO:0000313" key="1">
    <source>
        <dbReference type="EMBL" id="MFE8701662.1"/>
    </source>
</evidence>